<protein>
    <recommendedName>
        <fullName evidence="8">DoxX family protein</fullName>
    </recommendedName>
</protein>
<dbReference type="InterPro" id="IPR032808">
    <property type="entry name" value="DoxX"/>
</dbReference>
<evidence type="ECO:0000256" key="1">
    <source>
        <dbReference type="ARBA" id="ARBA00004141"/>
    </source>
</evidence>
<proteinExistence type="predicted"/>
<reference evidence="6 7" key="1">
    <citation type="journal article" date="2016" name="Nat. Commun.">
        <title>Thousands of microbial genomes shed light on interconnected biogeochemical processes in an aquifer system.</title>
        <authorList>
            <person name="Anantharaman K."/>
            <person name="Brown C.T."/>
            <person name="Hug L.A."/>
            <person name="Sharon I."/>
            <person name="Castelle C.J."/>
            <person name="Probst A.J."/>
            <person name="Thomas B.C."/>
            <person name="Singh A."/>
            <person name="Wilkins M.J."/>
            <person name="Karaoz U."/>
            <person name="Brodie E.L."/>
            <person name="Williams K.H."/>
            <person name="Hubbard S.S."/>
            <person name="Banfield J.F."/>
        </authorList>
    </citation>
    <scope>NUCLEOTIDE SEQUENCE [LARGE SCALE GENOMIC DNA]</scope>
</reference>
<comment type="subcellular location">
    <subcellularLocation>
        <location evidence="1">Membrane</location>
        <topology evidence="1">Multi-pass membrane protein</topology>
    </subcellularLocation>
</comment>
<evidence type="ECO:0000313" key="6">
    <source>
        <dbReference type="EMBL" id="OGG69187.1"/>
    </source>
</evidence>
<dbReference type="PANTHER" id="PTHR39157">
    <property type="entry name" value="INTEGRAL MEMBRANE PROTEIN-RELATED"/>
    <property type="match status" value="1"/>
</dbReference>
<feature type="transmembrane region" description="Helical" evidence="5">
    <location>
        <begin position="112"/>
        <end position="134"/>
    </location>
</feature>
<evidence type="ECO:0000256" key="2">
    <source>
        <dbReference type="ARBA" id="ARBA00022692"/>
    </source>
</evidence>
<dbReference type="PANTHER" id="PTHR39157:SF1">
    <property type="entry name" value="DOXX FAMILY PROTEIN"/>
    <property type="match status" value="1"/>
</dbReference>
<dbReference type="Proteomes" id="UP000176689">
    <property type="component" value="Unassembled WGS sequence"/>
</dbReference>
<comment type="caution">
    <text evidence="6">The sequence shown here is derived from an EMBL/GenBank/DDBJ whole genome shotgun (WGS) entry which is preliminary data.</text>
</comment>
<keyword evidence="3 5" id="KW-1133">Transmembrane helix</keyword>
<gene>
    <name evidence="6" type="ORF">A3F27_02385</name>
</gene>
<dbReference type="AlphaFoldDB" id="A0A1F6E6H9"/>
<evidence type="ECO:0000313" key="7">
    <source>
        <dbReference type="Proteomes" id="UP000176689"/>
    </source>
</evidence>
<name>A0A1F6E6H9_9BACT</name>
<evidence type="ECO:0000256" key="4">
    <source>
        <dbReference type="ARBA" id="ARBA00023136"/>
    </source>
</evidence>
<evidence type="ECO:0000256" key="5">
    <source>
        <dbReference type="SAM" id="Phobius"/>
    </source>
</evidence>
<dbReference type="Pfam" id="PF07681">
    <property type="entry name" value="DoxX"/>
    <property type="match status" value="1"/>
</dbReference>
<evidence type="ECO:0008006" key="8">
    <source>
        <dbReference type="Google" id="ProtNLM"/>
    </source>
</evidence>
<dbReference type="EMBL" id="MFLP01000037">
    <property type="protein sequence ID" value="OGG69187.1"/>
    <property type="molecule type" value="Genomic_DNA"/>
</dbReference>
<keyword evidence="2 5" id="KW-0812">Transmembrane</keyword>
<dbReference type="GO" id="GO:0016020">
    <property type="term" value="C:membrane"/>
    <property type="evidence" value="ECO:0007669"/>
    <property type="project" value="UniProtKB-SubCell"/>
</dbReference>
<organism evidence="6 7">
    <name type="scientific">Candidatus Kaiserbacteria bacterium RIFCSPHIGHO2_12_FULL_53_13</name>
    <dbReference type="NCBI Taxonomy" id="1798502"/>
    <lineage>
        <taxon>Bacteria</taxon>
        <taxon>Candidatus Kaiseribacteriota</taxon>
    </lineage>
</organism>
<accession>A0A1F6E6H9</accession>
<evidence type="ECO:0000256" key="3">
    <source>
        <dbReference type="ARBA" id="ARBA00022989"/>
    </source>
</evidence>
<feature type="transmembrane region" description="Helical" evidence="5">
    <location>
        <begin position="146"/>
        <end position="169"/>
    </location>
</feature>
<keyword evidence="4 5" id="KW-0472">Membrane</keyword>
<sequence length="183" mass="20259">MTSYTREESVYPHFFFTSTRSSIMWFVVRVYVGWIWLEAGLEKIQNPAWVGDSSGAALTGFVQGALKKTAEFCAPAPAACHPDVQSWYAVFLENAILANPVLLSNLVAWGEVLVGVALILGFLVGISAFFGSFMNFNFMLAGSVSINPYLFVAGILLMLAWRTAGYWGLDRFILPMFGRRPHS</sequence>